<evidence type="ECO:0000313" key="2">
    <source>
        <dbReference type="EMBL" id="GJJ12285.1"/>
    </source>
</evidence>
<gene>
    <name evidence="2" type="ORF">Clacol_006526</name>
</gene>
<accession>A0AAV5AD33</accession>
<dbReference type="CDD" id="cd12153">
    <property type="entry name" value="F1-ATPase_epsilon"/>
    <property type="match status" value="1"/>
</dbReference>
<dbReference type="AlphaFoldDB" id="A0AAV5AD33"/>
<dbReference type="FunFam" id="1.10.1620.20:FF:000004">
    <property type="entry name" value="Related to atp synthase epsilon chain, mitochondrial"/>
    <property type="match status" value="1"/>
</dbReference>
<dbReference type="GO" id="GO:0005743">
    <property type="term" value="C:mitochondrial inner membrane"/>
    <property type="evidence" value="ECO:0007669"/>
    <property type="project" value="InterPro"/>
</dbReference>
<dbReference type="InterPro" id="IPR006721">
    <property type="entry name" value="ATP_synth_F1_esu_mt"/>
</dbReference>
<dbReference type="SUPFAM" id="SSF48690">
    <property type="entry name" value="Epsilon subunit of mitochondrial F1F0-ATP synthase"/>
    <property type="match status" value="1"/>
</dbReference>
<dbReference type="GO" id="GO:0046933">
    <property type="term" value="F:proton-transporting ATP synthase activity, rotational mechanism"/>
    <property type="evidence" value="ECO:0007669"/>
    <property type="project" value="InterPro"/>
</dbReference>
<dbReference type="Proteomes" id="UP001050691">
    <property type="component" value="Unassembled WGS sequence"/>
</dbReference>
<dbReference type="Gene3D" id="1.10.1620.20">
    <property type="entry name" value="ATP synthase, F1 complex, epsilon subunit superfamily, mitochondrial"/>
    <property type="match status" value="1"/>
</dbReference>
<proteinExistence type="inferred from homology"/>
<protein>
    <recommendedName>
        <fullName evidence="4">Mitochondrial ATP synthase epsilon chain</fullName>
    </recommendedName>
</protein>
<name>A0AAV5AD33_9AGAM</name>
<dbReference type="GO" id="GO:0045259">
    <property type="term" value="C:proton-transporting ATP synthase complex"/>
    <property type="evidence" value="ECO:0007669"/>
    <property type="project" value="InterPro"/>
</dbReference>
<keyword evidence="3" id="KW-1185">Reference proteome</keyword>
<evidence type="ECO:0008006" key="4">
    <source>
        <dbReference type="Google" id="ProtNLM"/>
    </source>
</evidence>
<dbReference type="Pfam" id="PF04627">
    <property type="entry name" value="ATP-synt_Eps"/>
    <property type="match status" value="1"/>
</dbReference>
<sequence length="72" mass="8402">MPALWRELFSFNKYSQIASRALRQSLKESERVQAEKRGLTSVRYQNWENGKAGEQIWVNRETEKDVTKSAAV</sequence>
<dbReference type="EMBL" id="BPWL01000007">
    <property type="protein sequence ID" value="GJJ12285.1"/>
    <property type="molecule type" value="Genomic_DNA"/>
</dbReference>
<reference evidence="2" key="1">
    <citation type="submission" date="2021-10" db="EMBL/GenBank/DDBJ databases">
        <title>De novo Genome Assembly of Clathrus columnatus (Basidiomycota, Fungi) Using Illumina and Nanopore Sequence Data.</title>
        <authorList>
            <person name="Ogiso-Tanaka E."/>
            <person name="Itagaki H."/>
            <person name="Hosoya T."/>
            <person name="Hosaka K."/>
        </authorList>
    </citation>
    <scope>NUCLEOTIDE SEQUENCE</scope>
    <source>
        <strain evidence="2">MO-923</strain>
    </source>
</reference>
<comment type="caution">
    <text evidence="2">The sequence shown here is derived from an EMBL/GenBank/DDBJ whole genome shotgun (WGS) entry which is preliminary data.</text>
</comment>
<evidence type="ECO:0000256" key="1">
    <source>
        <dbReference type="ARBA" id="ARBA00009502"/>
    </source>
</evidence>
<comment type="similarity">
    <text evidence="1">Belongs to the eukaryotic ATPase epsilon family.</text>
</comment>
<organism evidence="2 3">
    <name type="scientific">Clathrus columnatus</name>
    <dbReference type="NCBI Taxonomy" id="1419009"/>
    <lineage>
        <taxon>Eukaryota</taxon>
        <taxon>Fungi</taxon>
        <taxon>Dikarya</taxon>
        <taxon>Basidiomycota</taxon>
        <taxon>Agaricomycotina</taxon>
        <taxon>Agaricomycetes</taxon>
        <taxon>Phallomycetidae</taxon>
        <taxon>Phallales</taxon>
        <taxon>Clathraceae</taxon>
        <taxon>Clathrus</taxon>
    </lineage>
</organism>
<dbReference type="InterPro" id="IPR036742">
    <property type="entry name" value="ATP_synth_F1_esu_sf_mt"/>
</dbReference>
<evidence type="ECO:0000313" key="3">
    <source>
        <dbReference type="Proteomes" id="UP001050691"/>
    </source>
</evidence>